<feature type="domain" description="Malic enzyme N-terminal" evidence="9">
    <location>
        <begin position="19"/>
        <end position="152"/>
    </location>
</feature>
<dbReference type="InterPro" id="IPR036291">
    <property type="entry name" value="NAD(P)-bd_dom_sf"/>
</dbReference>
<dbReference type="InterPro" id="IPR045213">
    <property type="entry name" value="Malic_NAD-bd_bact_type"/>
</dbReference>
<keyword evidence="6 10" id="KW-0560">Oxidoreductase</keyword>
<evidence type="ECO:0000256" key="7">
    <source>
        <dbReference type="ARBA" id="ARBA00023268"/>
    </source>
</evidence>
<dbReference type="SMART" id="SM00919">
    <property type="entry name" value="Malic_M"/>
    <property type="match status" value="1"/>
</dbReference>
<proteinExistence type="inferred from homology"/>
<evidence type="ECO:0000313" key="11">
    <source>
        <dbReference type="Proteomes" id="UP001597319"/>
    </source>
</evidence>
<keyword evidence="11" id="KW-1185">Reference proteome</keyword>
<dbReference type="Pfam" id="PF00390">
    <property type="entry name" value="malic"/>
    <property type="match status" value="1"/>
</dbReference>
<dbReference type="InterPro" id="IPR042112">
    <property type="entry name" value="P_AcTrfase_dom2"/>
</dbReference>
<evidence type="ECO:0000256" key="6">
    <source>
        <dbReference type="ARBA" id="ARBA00023002"/>
    </source>
</evidence>
<gene>
    <name evidence="10" type="ORF">ACFSR1_15490</name>
</gene>
<organism evidence="10 11">
    <name type="scientific">Aquimarina rubra</name>
    <dbReference type="NCBI Taxonomy" id="1920033"/>
    <lineage>
        <taxon>Bacteria</taxon>
        <taxon>Pseudomonadati</taxon>
        <taxon>Bacteroidota</taxon>
        <taxon>Flavobacteriia</taxon>
        <taxon>Flavobacteriales</taxon>
        <taxon>Flavobacteriaceae</taxon>
        <taxon>Aquimarina</taxon>
    </lineage>
</organism>
<dbReference type="SMART" id="SM01274">
    <property type="entry name" value="malic"/>
    <property type="match status" value="1"/>
</dbReference>
<dbReference type="RefSeq" id="WP_378293928.1">
    <property type="nucleotide sequence ID" value="NZ_JBHULE010000019.1"/>
</dbReference>
<dbReference type="PANTHER" id="PTHR43237:SF4">
    <property type="entry name" value="NADP-DEPENDENT MALIC ENZYME"/>
    <property type="match status" value="1"/>
</dbReference>
<comment type="cofactor">
    <cofactor evidence="1">
        <name>Mn(2+)</name>
        <dbReference type="ChEBI" id="CHEBI:29035"/>
    </cofactor>
</comment>
<evidence type="ECO:0000256" key="3">
    <source>
        <dbReference type="ARBA" id="ARBA00007686"/>
    </source>
</evidence>
<dbReference type="PIRSF" id="PIRSF036684">
    <property type="entry name" value="ME_PTA"/>
    <property type="match status" value="1"/>
</dbReference>
<evidence type="ECO:0000256" key="4">
    <source>
        <dbReference type="ARBA" id="ARBA00008756"/>
    </source>
</evidence>
<sequence>MSIESKRREALIYHAKPTPGKIKVVPTKKYATQRDLSLAYSPGVAEPCLEIEKDTANVYKYTAKGNLVAVISNGTAVLGLGDIGPEASKPVMEGKGLLFKIFADIDVFDIEVDTKDVDAFIETVKNIAPTFGGINLEDIKAPEAFEIERRLKEELDIPVMHDDQHGTAIISAAALLNALEIAEKDIDKVKIVVSGAGAAAVSCTRLYKAFGAKSENIVMTDSKGVIRKDRENLTSEKAEFATDRDIDSLEDAMNDADVFIGLSMANLVEPEMLLSMADNPIVFAMANPDPEISYDLAIQTRKDIIMATGRSDHPNQVNNVLGFPFIFRGALDVRAKGINEEMKMAAVKALADLAKEPVPEQVNIAYGETRLNFGKDYIIPKPFDPRLIAKVPPAVAKAAMESGIATEPIQDWDKYESDLLERMGNDNKLVRLLMDRAKSSPKRVVFAEGDHLDVLKAAQTVKEEGIAFPILLGRKDIILELMKEIDFDPNGVTIIDPKADEEIDRKNKYAEKYWQDHRRKGITLYGAQRLMRERNYFAAMMVNEGDADALLSGYSRSYPTVLKPMLELVGLAKGATRIATMNVMMTNKGPLFISDTSINIDPTSKELAKIAQMTARTVEMFGVDPVVAMISYANFGSSKHPNASKVKDAVSYLHRYYPNLIVDGELQMDFALNRDMRKDKFPFSKLNGRKVNTLVFPNLDSANSTYKMLKELNNSESIGPIMMGMKKPVHILQLGASVEEMVNVAAVAVIDAQEKEKREKEMFSLVSGEIQ</sequence>
<dbReference type="InterPro" id="IPR042113">
    <property type="entry name" value="P_AcTrfase_dom1"/>
</dbReference>
<name>A0ABW5LGU2_9FLAO</name>
<dbReference type="Pfam" id="PF03949">
    <property type="entry name" value="Malic_M"/>
    <property type="match status" value="1"/>
</dbReference>
<dbReference type="SUPFAM" id="SSF51735">
    <property type="entry name" value="NAD(P)-binding Rossmann-fold domains"/>
    <property type="match status" value="1"/>
</dbReference>
<dbReference type="SUPFAM" id="SSF53659">
    <property type="entry name" value="Isocitrate/Isopropylmalate dehydrogenase-like"/>
    <property type="match status" value="1"/>
</dbReference>
<dbReference type="InterPro" id="IPR015884">
    <property type="entry name" value="Malic_enzyme_CS"/>
</dbReference>
<comment type="similarity">
    <text evidence="3">In the N-terminal section; belongs to the malic enzymes family.</text>
</comment>
<dbReference type="PROSITE" id="PS00331">
    <property type="entry name" value="MALIC_ENZYMES"/>
    <property type="match status" value="1"/>
</dbReference>
<evidence type="ECO:0000259" key="8">
    <source>
        <dbReference type="SMART" id="SM00919"/>
    </source>
</evidence>
<protein>
    <submittedName>
        <fullName evidence="10">NADP-dependent malic enzyme</fullName>
        <ecNumber evidence="10">1.1.1.40</ecNumber>
    </submittedName>
</protein>
<dbReference type="EMBL" id="JBHULE010000019">
    <property type="protein sequence ID" value="MFD2564083.1"/>
    <property type="molecule type" value="Genomic_DNA"/>
</dbReference>
<feature type="domain" description="Malic enzyme NAD-binding" evidence="8">
    <location>
        <begin position="164"/>
        <end position="400"/>
    </location>
</feature>
<dbReference type="InterPro" id="IPR002505">
    <property type="entry name" value="PTA_PTB"/>
</dbReference>
<comment type="caution">
    <text evidence="10">The sequence shown here is derived from an EMBL/GenBank/DDBJ whole genome shotgun (WGS) entry which is preliminary data.</text>
</comment>
<dbReference type="Gene3D" id="3.40.50.10950">
    <property type="match status" value="1"/>
</dbReference>
<dbReference type="InterPro" id="IPR037062">
    <property type="entry name" value="Malic_N_dom_sf"/>
</dbReference>
<evidence type="ECO:0000256" key="5">
    <source>
        <dbReference type="ARBA" id="ARBA00022723"/>
    </source>
</evidence>
<dbReference type="SUPFAM" id="SSF53223">
    <property type="entry name" value="Aminoacid dehydrogenase-like, N-terminal domain"/>
    <property type="match status" value="1"/>
</dbReference>
<dbReference type="InterPro" id="IPR012301">
    <property type="entry name" value="Malic_N_dom"/>
</dbReference>
<evidence type="ECO:0000256" key="2">
    <source>
        <dbReference type="ARBA" id="ARBA00001946"/>
    </source>
</evidence>
<comment type="cofactor">
    <cofactor evidence="2">
        <name>Mg(2+)</name>
        <dbReference type="ChEBI" id="CHEBI:18420"/>
    </cofactor>
</comment>
<dbReference type="Gene3D" id="3.40.50.10380">
    <property type="entry name" value="Malic enzyme, N-terminal domain"/>
    <property type="match status" value="1"/>
</dbReference>
<dbReference type="Gene3D" id="3.40.50.720">
    <property type="entry name" value="NAD(P)-binding Rossmann-like Domain"/>
    <property type="match status" value="1"/>
</dbReference>
<keyword evidence="7" id="KW-0511">Multifunctional enzyme</keyword>
<dbReference type="InterPro" id="IPR012188">
    <property type="entry name" value="ME_PTA"/>
</dbReference>
<evidence type="ECO:0000256" key="1">
    <source>
        <dbReference type="ARBA" id="ARBA00001936"/>
    </source>
</evidence>
<dbReference type="PANTHER" id="PTHR43237">
    <property type="entry name" value="NADP-DEPENDENT MALIC ENZYME"/>
    <property type="match status" value="1"/>
</dbReference>
<dbReference type="Proteomes" id="UP001597319">
    <property type="component" value="Unassembled WGS sequence"/>
</dbReference>
<dbReference type="Gene3D" id="3.40.50.10750">
    <property type="entry name" value="Isocitrate/Isopropylmalate dehydrogenase-like"/>
    <property type="match status" value="1"/>
</dbReference>
<dbReference type="Pfam" id="PF01515">
    <property type="entry name" value="PTA_PTB"/>
    <property type="match status" value="1"/>
</dbReference>
<dbReference type="GO" id="GO:0004473">
    <property type="term" value="F:malate dehydrogenase (decarboxylating) (NADP+) activity"/>
    <property type="evidence" value="ECO:0007669"/>
    <property type="project" value="UniProtKB-EC"/>
</dbReference>
<evidence type="ECO:0000259" key="9">
    <source>
        <dbReference type="SMART" id="SM01274"/>
    </source>
</evidence>
<dbReference type="InterPro" id="IPR046346">
    <property type="entry name" value="Aminoacid_DH-like_N_sf"/>
</dbReference>
<dbReference type="EC" id="1.1.1.40" evidence="10"/>
<accession>A0ABW5LGU2</accession>
<comment type="similarity">
    <text evidence="4">In the C-terminal section; belongs to the phosphate acetyltransferase and butyryltransferase family.</text>
</comment>
<dbReference type="CDD" id="cd05311">
    <property type="entry name" value="NAD_bind_2_malic_enz"/>
    <property type="match status" value="1"/>
</dbReference>
<keyword evidence="5" id="KW-0479">Metal-binding</keyword>
<dbReference type="InterPro" id="IPR051674">
    <property type="entry name" value="Malate_Decarboxylase"/>
</dbReference>
<reference evidence="11" key="1">
    <citation type="journal article" date="2019" name="Int. J. Syst. Evol. Microbiol.">
        <title>The Global Catalogue of Microorganisms (GCM) 10K type strain sequencing project: providing services to taxonomists for standard genome sequencing and annotation.</title>
        <authorList>
            <consortium name="The Broad Institute Genomics Platform"/>
            <consortium name="The Broad Institute Genome Sequencing Center for Infectious Disease"/>
            <person name="Wu L."/>
            <person name="Ma J."/>
        </authorList>
    </citation>
    <scope>NUCLEOTIDE SEQUENCE [LARGE SCALE GENOMIC DNA]</scope>
    <source>
        <strain evidence="11">KCTC 52274</strain>
    </source>
</reference>
<evidence type="ECO:0000313" key="10">
    <source>
        <dbReference type="EMBL" id="MFD2564083.1"/>
    </source>
</evidence>
<dbReference type="InterPro" id="IPR012302">
    <property type="entry name" value="Malic_NAD-bd"/>
</dbReference>